<dbReference type="GO" id="GO:0008270">
    <property type="term" value="F:zinc ion binding"/>
    <property type="evidence" value="ECO:0007669"/>
    <property type="project" value="UniProtKB-KW"/>
</dbReference>
<dbReference type="Proteomes" id="UP000634136">
    <property type="component" value="Unassembled WGS sequence"/>
</dbReference>
<keyword evidence="19" id="KW-1185">Reference proteome</keyword>
<feature type="coiled-coil region" evidence="15">
    <location>
        <begin position="245"/>
        <end position="319"/>
    </location>
</feature>
<keyword evidence="9 14" id="KW-0862">Zinc</keyword>
<evidence type="ECO:0000256" key="4">
    <source>
        <dbReference type="ARBA" id="ARBA00005555"/>
    </source>
</evidence>
<evidence type="ECO:0000259" key="17">
    <source>
        <dbReference type="PROSITE" id="PS50089"/>
    </source>
</evidence>
<comment type="pathway">
    <text evidence="3 14">Protein modification; protein ubiquitination.</text>
</comment>
<dbReference type="PROSITE" id="PS00518">
    <property type="entry name" value="ZF_RING_1"/>
    <property type="match status" value="1"/>
</dbReference>
<dbReference type="PANTHER" id="PTHR23163:SF0">
    <property type="entry name" value="E3 UBIQUITIN-PROTEIN LIGASE BRE1"/>
    <property type="match status" value="1"/>
</dbReference>
<evidence type="ECO:0000256" key="9">
    <source>
        <dbReference type="ARBA" id="ARBA00022833"/>
    </source>
</evidence>
<dbReference type="GO" id="GO:0005634">
    <property type="term" value="C:nucleus"/>
    <property type="evidence" value="ECO:0007669"/>
    <property type="project" value="UniProtKB-SubCell"/>
</dbReference>
<protein>
    <recommendedName>
        <fullName evidence="14">E3 ubiquitin protein ligase</fullName>
        <ecNumber evidence="14">2.3.2.27</ecNumber>
    </recommendedName>
</protein>
<dbReference type="Pfam" id="PF00097">
    <property type="entry name" value="zf-C3HC4"/>
    <property type="match status" value="1"/>
</dbReference>
<evidence type="ECO:0000256" key="7">
    <source>
        <dbReference type="ARBA" id="ARBA00022771"/>
    </source>
</evidence>
<dbReference type="Gene3D" id="3.30.40.10">
    <property type="entry name" value="Zinc/RING finger domain, C3HC4 (zinc finger)"/>
    <property type="match status" value="1"/>
</dbReference>
<comment type="similarity">
    <text evidence="4 14">Belongs to the BRE1 family.</text>
</comment>
<comment type="subcellular location">
    <subcellularLocation>
        <location evidence="2 14">Nucleus</location>
    </subcellularLocation>
</comment>
<evidence type="ECO:0000256" key="5">
    <source>
        <dbReference type="ARBA" id="ARBA00022679"/>
    </source>
</evidence>
<feature type="coiled-coil region" evidence="15">
    <location>
        <begin position="583"/>
        <end position="617"/>
    </location>
</feature>
<dbReference type="EMBL" id="JAAIUW010000001">
    <property type="protein sequence ID" value="KAF7844930.1"/>
    <property type="molecule type" value="Genomic_DNA"/>
</dbReference>
<evidence type="ECO:0000256" key="12">
    <source>
        <dbReference type="ARBA" id="ARBA00023242"/>
    </source>
</evidence>
<evidence type="ECO:0000256" key="1">
    <source>
        <dbReference type="ARBA" id="ARBA00000900"/>
    </source>
</evidence>
<feature type="coiled-coil region" evidence="15">
    <location>
        <begin position="782"/>
        <end position="836"/>
    </location>
</feature>
<dbReference type="SUPFAM" id="SSF57850">
    <property type="entry name" value="RING/U-box"/>
    <property type="match status" value="1"/>
</dbReference>
<dbReference type="GO" id="GO:0006325">
    <property type="term" value="P:chromatin organization"/>
    <property type="evidence" value="ECO:0007669"/>
    <property type="project" value="UniProtKB-KW"/>
</dbReference>
<comment type="caution">
    <text evidence="18">The sequence shown here is derived from an EMBL/GenBank/DDBJ whole genome shotgun (WGS) entry which is preliminary data.</text>
</comment>
<dbReference type="InterPro" id="IPR001841">
    <property type="entry name" value="Znf_RING"/>
</dbReference>
<feature type="coiled-coil region" evidence="15">
    <location>
        <begin position="49"/>
        <end position="76"/>
    </location>
</feature>
<dbReference type="GO" id="GO:0016567">
    <property type="term" value="P:protein ubiquitination"/>
    <property type="evidence" value="ECO:0007669"/>
    <property type="project" value="UniProtKB-UniRule"/>
</dbReference>
<keyword evidence="6 14" id="KW-0479">Metal-binding</keyword>
<feature type="domain" description="RING-type" evidence="17">
    <location>
        <begin position="832"/>
        <end position="871"/>
    </location>
</feature>
<dbReference type="CDD" id="cd16499">
    <property type="entry name" value="RING-HC_Bre1-like"/>
    <property type="match status" value="1"/>
</dbReference>
<dbReference type="EC" id="2.3.2.27" evidence="14"/>
<dbReference type="InterPro" id="IPR013956">
    <property type="entry name" value="E3_ubiquit_lig_Bre1"/>
</dbReference>
<evidence type="ECO:0000256" key="8">
    <source>
        <dbReference type="ARBA" id="ARBA00022786"/>
    </source>
</evidence>
<evidence type="ECO:0000313" key="19">
    <source>
        <dbReference type="Proteomes" id="UP000634136"/>
    </source>
</evidence>
<evidence type="ECO:0000256" key="2">
    <source>
        <dbReference type="ARBA" id="ARBA00004123"/>
    </source>
</evidence>
<evidence type="ECO:0000256" key="16">
    <source>
        <dbReference type="SAM" id="MobiDB-lite"/>
    </source>
</evidence>
<reference evidence="18" key="1">
    <citation type="submission" date="2020-09" db="EMBL/GenBank/DDBJ databases">
        <title>Genome-Enabled Discovery of Anthraquinone Biosynthesis in Senna tora.</title>
        <authorList>
            <person name="Kang S.-H."/>
            <person name="Pandey R.P."/>
            <person name="Lee C.-M."/>
            <person name="Sim J.-S."/>
            <person name="Jeong J.-T."/>
            <person name="Choi B.-S."/>
            <person name="Jung M."/>
            <person name="Ginzburg D."/>
            <person name="Zhao K."/>
            <person name="Won S.Y."/>
            <person name="Oh T.-J."/>
            <person name="Yu Y."/>
            <person name="Kim N.-H."/>
            <person name="Lee O.R."/>
            <person name="Lee T.-H."/>
            <person name="Bashyal P."/>
            <person name="Kim T.-S."/>
            <person name="Lee W.-H."/>
            <person name="Kawkins C."/>
            <person name="Kim C.-K."/>
            <person name="Kim J.S."/>
            <person name="Ahn B.O."/>
            <person name="Rhee S.Y."/>
            <person name="Sohng J.K."/>
        </authorList>
    </citation>
    <scope>NUCLEOTIDE SEQUENCE</scope>
    <source>
        <tissue evidence="18">Leaf</tissue>
    </source>
</reference>
<evidence type="ECO:0000256" key="11">
    <source>
        <dbReference type="ARBA" id="ARBA00023054"/>
    </source>
</evidence>
<dbReference type="OrthoDB" id="10266039at2759"/>
<dbReference type="InterPro" id="IPR013083">
    <property type="entry name" value="Znf_RING/FYVE/PHD"/>
</dbReference>
<dbReference type="InterPro" id="IPR017907">
    <property type="entry name" value="Znf_RING_CS"/>
</dbReference>
<evidence type="ECO:0000256" key="6">
    <source>
        <dbReference type="ARBA" id="ARBA00022723"/>
    </source>
</evidence>
<dbReference type="UniPathway" id="UPA00143"/>
<evidence type="ECO:0000313" key="18">
    <source>
        <dbReference type="EMBL" id="KAF7844930.1"/>
    </source>
</evidence>
<keyword evidence="12 14" id="KW-0539">Nucleus</keyword>
<keyword evidence="10 14" id="KW-0156">Chromatin regulator</keyword>
<evidence type="ECO:0000256" key="3">
    <source>
        <dbReference type="ARBA" id="ARBA00004906"/>
    </source>
</evidence>
<dbReference type="GO" id="GO:0061630">
    <property type="term" value="F:ubiquitin protein ligase activity"/>
    <property type="evidence" value="ECO:0007669"/>
    <property type="project" value="UniProtKB-EC"/>
</dbReference>
<dbReference type="AlphaFoldDB" id="A0A834XG79"/>
<sequence length="884" mass="101479">MGSMSEPDRKRRHFSSLSPTAAAATAKKLPFLPISEDKKLDIVVLQYQNQKLTQKLETQKLEHTALENKFSQLKERQCSYDSTIPVVKKSWEQVIDDLESCSAQTRESSSSRLDSNLTLIAGVGSPSTVEDDFLSRLQQTGATESSSTYSGDDEMEEQIQVTIEKVKSILQNIVTDINNLWCLKDGLHTAVLTKLTGDGLCGQKSSLDLKLEVKSLRLAFSELHLKHKSLASEFQSHQDVDAKNKLELKRLKGELESTLAELEASNHKLETLRAERDAAKGAVFPVLNVGTKHVASDKIRDKQKDLQDLESSLKELLEQGSSRLVELKNLHEERIRILQQLCDLQNTVKNFKCITSSCAFQLARDQIEKSKLEVLEYQTLFEKLQVEKDNLVWREREWYIKSDLVDVFQRSVAVSDSKAADFGAEIKKKIEERNVIENKLQEAAREPGRKQIIADFRSLVSSFPEEMGSMQRQLSKYKEAASDIHSLRADVQSLSSILERKVREFDALSIRSADQLAEIQRLLAVVQDLRESELELKLILEMYRRESIDSRDVVEARDSEYRAWAHVQSLKSALDEHKLELRVKMANEAEARSQQRLATAEAEIVDLRRKLDASKSYFREKGKLSDVLKSKNEENEAYLSEIETTGQAYDDMQTQNQHLLQQITERDDYNIKLVLEGVRARQKQDSLVMEKHTKEREIQQANASLNFYDMKATRIEDQLKFCSDQCQRLAEDKLQSSANLENTQRRLLDVRRSSQQARDTVEEVQSKVRISRVTCMELQVDLERERFSRKRIEEELEIARRKVSNLRSQTEGSSVIEKLQQELAEYREIIKCSVCQERTKEVVITKCYHLLCNPCIQKVIESRHRKCPLCTASFGPNDVKPIYL</sequence>
<comment type="catalytic activity">
    <reaction evidence="1 14">
        <text>S-ubiquitinyl-[E2 ubiquitin-conjugating enzyme]-L-cysteine + [acceptor protein]-L-lysine = [E2 ubiquitin-conjugating enzyme]-L-cysteine + N(6)-ubiquitinyl-[acceptor protein]-L-lysine.</text>
        <dbReference type="EC" id="2.3.2.27"/>
    </reaction>
</comment>
<organism evidence="18 19">
    <name type="scientific">Senna tora</name>
    <dbReference type="NCBI Taxonomy" id="362788"/>
    <lineage>
        <taxon>Eukaryota</taxon>
        <taxon>Viridiplantae</taxon>
        <taxon>Streptophyta</taxon>
        <taxon>Embryophyta</taxon>
        <taxon>Tracheophyta</taxon>
        <taxon>Spermatophyta</taxon>
        <taxon>Magnoliopsida</taxon>
        <taxon>eudicotyledons</taxon>
        <taxon>Gunneridae</taxon>
        <taxon>Pentapetalae</taxon>
        <taxon>rosids</taxon>
        <taxon>fabids</taxon>
        <taxon>Fabales</taxon>
        <taxon>Fabaceae</taxon>
        <taxon>Caesalpinioideae</taxon>
        <taxon>Cassia clade</taxon>
        <taxon>Senna</taxon>
    </lineage>
</organism>
<evidence type="ECO:0000256" key="13">
    <source>
        <dbReference type="PROSITE-ProRule" id="PRU00175"/>
    </source>
</evidence>
<keyword evidence="5 14" id="KW-0808">Transferase</keyword>
<evidence type="ECO:0000256" key="15">
    <source>
        <dbReference type="SAM" id="Coils"/>
    </source>
</evidence>
<dbReference type="PROSITE" id="PS50089">
    <property type="entry name" value="ZF_RING_2"/>
    <property type="match status" value="1"/>
</dbReference>
<keyword evidence="7 13" id="KW-0863">Zinc-finger</keyword>
<dbReference type="InterPro" id="IPR018957">
    <property type="entry name" value="Znf_C3HC4_RING-type"/>
</dbReference>
<name>A0A834XG79_9FABA</name>
<keyword evidence="8 14" id="KW-0833">Ubl conjugation pathway</keyword>
<dbReference type="PANTHER" id="PTHR23163">
    <property type="entry name" value="RING FINGER PROTEIN-RELATED"/>
    <property type="match status" value="1"/>
</dbReference>
<evidence type="ECO:0000256" key="10">
    <source>
        <dbReference type="ARBA" id="ARBA00022853"/>
    </source>
</evidence>
<proteinExistence type="inferred from homology"/>
<gene>
    <name evidence="18" type="ORF">G2W53_001835</name>
</gene>
<dbReference type="SMART" id="SM00184">
    <property type="entry name" value="RING"/>
    <property type="match status" value="1"/>
</dbReference>
<accession>A0A834XG79</accession>
<evidence type="ECO:0000256" key="14">
    <source>
        <dbReference type="RuleBase" id="RU365038"/>
    </source>
</evidence>
<dbReference type="GO" id="GO:0033503">
    <property type="term" value="C:HULC complex"/>
    <property type="evidence" value="ECO:0007669"/>
    <property type="project" value="TreeGrafter"/>
</dbReference>
<feature type="region of interest" description="Disordered" evidence="16">
    <location>
        <begin position="1"/>
        <end position="22"/>
    </location>
</feature>
<keyword evidence="11 14" id="KW-0175">Coiled coil</keyword>